<evidence type="ECO:0000313" key="4">
    <source>
        <dbReference type="Proteomes" id="UP000050514"/>
    </source>
</evidence>
<dbReference type="InterPro" id="IPR002782">
    <property type="entry name" value="Mut7-C_RNAse_dom"/>
</dbReference>
<name>A0A0P6XRH8_9CHLR</name>
<feature type="domain" description="Ubiquitin Mut7-C" evidence="2">
    <location>
        <begin position="2"/>
        <end position="67"/>
    </location>
</feature>
<comment type="caution">
    <text evidence="3">The sequence shown here is derived from an EMBL/GenBank/DDBJ whole genome shotgun (WGS) entry which is preliminary data.</text>
</comment>
<dbReference type="PANTHER" id="PTHR39081">
    <property type="entry name" value="MUT7-C DOMAIN-CONTAINING PROTEIN"/>
    <property type="match status" value="1"/>
</dbReference>
<accession>A0A0P6XRH8</accession>
<dbReference type="EMBL" id="LGHJ01000016">
    <property type="protein sequence ID" value="KPL75000.1"/>
    <property type="molecule type" value="Genomic_DNA"/>
</dbReference>
<reference evidence="3 4" key="1">
    <citation type="submission" date="2015-07" db="EMBL/GenBank/DDBJ databases">
        <title>Draft genome of Bellilinea caldifistulae DSM 17877.</title>
        <authorList>
            <person name="Hemp J."/>
            <person name="Ward L.M."/>
            <person name="Pace L.A."/>
            <person name="Fischer W.W."/>
        </authorList>
    </citation>
    <scope>NUCLEOTIDE SEQUENCE [LARGE SCALE GENOMIC DNA]</scope>
    <source>
        <strain evidence="3 4">GOMI-1</strain>
    </source>
</reference>
<keyword evidence="4" id="KW-1185">Reference proteome</keyword>
<dbReference type="STRING" id="360411.AC812_10870"/>
<evidence type="ECO:0000313" key="3">
    <source>
        <dbReference type="EMBL" id="KPL75000.1"/>
    </source>
</evidence>
<dbReference type="AlphaFoldDB" id="A0A0P6XRH8"/>
<gene>
    <name evidence="3" type="ORF">AC812_10870</name>
</gene>
<feature type="domain" description="Mut7-C RNAse" evidence="1">
    <location>
        <begin position="78"/>
        <end position="219"/>
    </location>
</feature>
<evidence type="ECO:0000259" key="2">
    <source>
        <dbReference type="Pfam" id="PF14451"/>
    </source>
</evidence>
<protein>
    <recommendedName>
        <fullName evidence="5">Twitching motility protein PilT</fullName>
    </recommendedName>
</protein>
<organism evidence="3 4">
    <name type="scientific">Bellilinea caldifistulae</name>
    <dbReference type="NCBI Taxonomy" id="360411"/>
    <lineage>
        <taxon>Bacteria</taxon>
        <taxon>Bacillati</taxon>
        <taxon>Chloroflexota</taxon>
        <taxon>Anaerolineae</taxon>
        <taxon>Anaerolineales</taxon>
        <taxon>Anaerolineaceae</taxon>
        <taxon>Bellilinea</taxon>
    </lineage>
</organism>
<evidence type="ECO:0008006" key="5">
    <source>
        <dbReference type="Google" id="ProtNLM"/>
    </source>
</evidence>
<dbReference type="InterPro" id="IPR027798">
    <property type="entry name" value="Ub_Mut7C"/>
</dbReference>
<dbReference type="Pfam" id="PF14451">
    <property type="entry name" value="Ub-Mut7C"/>
    <property type="match status" value="1"/>
</dbReference>
<evidence type="ECO:0000259" key="1">
    <source>
        <dbReference type="Pfam" id="PF01927"/>
    </source>
</evidence>
<dbReference type="Pfam" id="PF01927">
    <property type="entry name" value="Mut7-C"/>
    <property type="match status" value="1"/>
</dbReference>
<proteinExistence type="predicted"/>
<sequence>MTDFFKSKADPHLVRFQLHEKTSLKHIVEAIGVPHPEIGKIKVNQQEVDLAYHPICGDHIHIHPWQTEQINFGDRFAKFILDNHLGKLTAYLRLLGIDACYNHQFDDEQIASIAVEQNRVVLTRDRGLLKRKIIQRGYCVRQDDPLSQLTEVINHFQLGAYLKPFSRCPRCNGLLEKVDKQSILDQLLPLTRLYYNEFSRCTDCGQIYWKGSHYDRIKPIIQRFAAIKDEEK</sequence>
<dbReference type="PANTHER" id="PTHR39081:SF1">
    <property type="entry name" value="MUT7-C RNASE DOMAIN-CONTAINING PROTEIN"/>
    <property type="match status" value="1"/>
</dbReference>
<dbReference type="Proteomes" id="UP000050514">
    <property type="component" value="Unassembled WGS sequence"/>
</dbReference>